<evidence type="ECO:0000256" key="9">
    <source>
        <dbReference type="ARBA" id="ARBA00023136"/>
    </source>
</evidence>
<protein>
    <recommendedName>
        <fullName evidence="10">Hexosyltransferase</fullName>
        <ecNumber evidence="10">2.4.1.-</ecNumber>
    </recommendedName>
</protein>
<keyword evidence="6 10" id="KW-0735">Signal-anchor</keyword>
<feature type="domain" description="Fringe-like glycosyltransferase" evidence="11">
    <location>
        <begin position="59"/>
        <end position="245"/>
    </location>
</feature>
<evidence type="ECO:0000313" key="13">
    <source>
        <dbReference type="Proteomes" id="UP001158576"/>
    </source>
</evidence>
<proteinExistence type="inferred from homology"/>
<organism evidence="12 13">
    <name type="scientific">Oikopleura dioica</name>
    <name type="common">Tunicate</name>
    <dbReference type="NCBI Taxonomy" id="34765"/>
    <lineage>
        <taxon>Eukaryota</taxon>
        <taxon>Metazoa</taxon>
        <taxon>Chordata</taxon>
        <taxon>Tunicata</taxon>
        <taxon>Appendicularia</taxon>
        <taxon>Copelata</taxon>
        <taxon>Oikopleuridae</taxon>
        <taxon>Oikopleura</taxon>
    </lineage>
</organism>
<dbReference type="Gene3D" id="3.90.550.10">
    <property type="entry name" value="Spore Coat Polysaccharide Biosynthesis Protein SpsA, Chain A"/>
    <property type="match status" value="1"/>
</dbReference>
<dbReference type="InterPro" id="IPR008428">
    <property type="entry name" value="Chond_GalNAc"/>
</dbReference>
<evidence type="ECO:0000256" key="2">
    <source>
        <dbReference type="ARBA" id="ARBA00009239"/>
    </source>
</evidence>
<keyword evidence="3" id="KW-0328">Glycosyltransferase</keyword>
<keyword evidence="9 10" id="KW-0472">Membrane</keyword>
<comment type="similarity">
    <text evidence="2 10">Belongs to the chondroitin N-acetylgalactosaminyltransferase family.</text>
</comment>
<dbReference type="PANTHER" id="PTHR12369:SF11">
    <property type="entry name" value="HEXOSYLTRANSFERASE"/>
    <property type="match status" value="1"/>
</dbReference>
<accession>A0ABN7T4I5</accession>
<evidence type="ECO:0000256" key="4">
    <source>
        <dbReference type="ARBA" id="ARBA00022679"/>
    </source>
</evidence>
<keyword evidence="4 10" id="KW-0808">Transferase</keyword>
<evidence type="ECO:0000256" key="3">
    <source>
        <dbReference type="ARBA" id="ARBA00022676"/>
    </source>
</evidence>
<evidence type="ECO:0000256" key="6">
    <source>
        <dbReference type="ARBA" id="ARBA00022968"/>
    </source>
</evidence>
<dbReference type="EMBL" id="OU015567">
    <property type="protein sequence ID" value="CAG5111449.1"/>
    <property type="molecule type" value="Genomic_DNA"/>
</dbReference>
<dbReference type="InterPro" id="IPR003378">
    <property type="entry name" value="Fringe-like_glycosylTrfase"/>
</dbReference>
<name>A0ABN7T4I5_OIKDI</name>
<dbReference type="Pfam" id="PF02434">
    <property type="entry name" value="Fringe"/>
    <property type="match status" value="1"/>
</dbReference>
<feature type="transmembrane region" description="Helical" evidence="10">
    <location>
        <begin position="12"/>
        <end position="29"/>
    </location>
</feature>
<keyword evidence="13" id="KW-1185">Reference proteome</keyword>
<dbReference type="Proteomes" id="UP001158576">
    <property type="component" value="Chromosome 2"/>
</dbReference>
<dbReference type="InterPro" id="IPR029044">
    <property type="entry name" value="Nucleotide-diphossugar_trans"/>
</dbReference>
<dbReference type="InterPro" id="IPR051227">
    <property type="entry name" value="CS_glycosyltransferase"/>
</dbReference>
<evidence type="ECO:0000256" key="5">
    <source>
        <dbReference type="ARBA" id="ARBA00022692"/>
    </source>
</evidence>
<sequence>MRQFFRVFKWNLFLSIVIGFVIGEAFQFLKLSSCNFREWQRPSNQSRASKITQQEKWPKKKVFIGIMTTPDYLKTRGAAIKETWLKEINEEEATLRFFSSPIEGFEGLTTTLSVDDYIYPPQEKSFRMLSHFGSLADEYDWFMRIDDDSVIQWENLSRFLSKIDSSKHHLIGSPGFGRDADDFIPPGKFYCMGGPGMIFSSALVRDMKPHVPACTKQLYTNHEDIELCRCIWEKLDVYCTKSYEMNALMHNNWKKNVEPGDVGYSDNFKVPDDLGEDIIEPAITLHAAKTPENQREIRKELLKNRAKNLSLYISRFKESSMKGELEVSMLNKILYRKIEDWGEHWEKRYSEVAPAFVMRPPRNLQNALTQKGWGNEITDKNVYYGHNNEYFVVQFSDEFSDSIDVFIQEMNCKTWMTEPSKITKDSLIKKRSLTIIVPISGRGDTFHRFIDQYQELSAEDGNLKLVVAVVNAELDDISEYLASKLPIEYGNQQISTVPCQDLPFNRADCINQGISMLEEEEVFFVSDVDLILKADILDRVRLLTVENSVFFPVFFSQFEINAGQNITDENGYWRLYSYGMVAMSKKTYQLTNGLNTFLKGWGGEDIEFADECISKKLNIIRAHDPSLFHKWHPKNCSATSSDQHQSCLATKMSNKMSQLNISEEIIPKILS</sequence>
<keyword evidence="8 10" id="KW-0333">Golgi apparatus</keyword>
<reference evidence="12 13" key="1">
    <citation type="submission" date="2021-04" db="EMBL/GenBank/DDBJ databases">
        <authorList>
            <person name="Bliznina A."/>
        </authorList>
    </citation>
    <scope>NUCLEOTIDE SEQUENCE [LARGE SCALE GENOMIC DNA]</scope>
</reference>
<evidence type="ECO:0000256" key="7">
    <source>
        <dbReference type="ARBA" id="ARBA00022989"/>
    </source>
</evidence>
<evidence type="ECO:0000313" key="12">
    <source>
        <dbReference type="EMBL" id="CAG5111449.1"/>
    </source>
</evidence>
<evidence type="ECO:0000256" key="10">
    <source>
        <dbReference type="RuleBase" id="RU364016"/>
    </source>
</evidence>
<evidence type="ECO:0000259" key="11">
    <source>
        <dbReference type="Pfam" id="PF02434"/>
    </source>
</evidence>
<keyword evidence="5 10" id="KW-0812">Transmembrane</keyword>
<dbReference type="EC" id="2.4.1.-" evidence="10"/>
<gene>
    <name evidence="12" type="ORF">OKIOD_LOCUS14524</name>
</gene>
<comment type="subcellular location">
    <subcellularLocation>
        <location evidence="1 10">Golgi apparatus</location>
        <location evidence="1 10">Golgi stack membrane</location>
        <topology evidence="1 10">Single-pass type II membrane protein</topology>
    </subcellularLocation>
</comment>
<dbReference type="Gene3D" id="3.90.550.50">
    <property type="match status" value="1"/>
</dbReference>
<dbReference type="PANTHER" id="PTHR12369">
    <property type="entry name" value="CHONDROITIN SYNTHASE"/>
    <property type="match status" value="1"/>
</dbReference>
<evidence type="ECO:0000256" key="8">
    <source>
        <dbReference type="ARBA" id="ARBA00023034"/>
    </source>
</evidence>
<dbReference type="Pfam" id="PF05679">
    <property type="entry name" value="CHGN"/>
    <property type="match status" value="1"/>
</dbReference>
<keyword evidence="7 10" id="KW-1133">Transmembrane helix</keyword>
<evidence type="ECO:0000256" key="1">
    <source>
        <dbReference type="ARBA" id="ARBA00004447"/>
    </source>
</evidence>
<dbReference type="SUPFAM" id="SSF53448">
    <property type="entry name" value="Nucleotide-diphospho-sugar transferases"/>
    <property type="match status" value="2"/>
</dbReference>